<organism evidence="3 4">
    <name type="scientific">Tetraparma gracilis</name>
    <dbReference type="NCBI Taxonomy" id="2962635"/>
    <lineage>
        <taxon>Eukaryota</taxon>
        <taxon>Sar</taxon>
        <taxon>Stramenopiles</taxon>
        <taxon>Ochrophyta</taxon>
        <taxon>Bolidophyceae</taxon>
        <taxon>Parmales</taxon>
        <taxon>Triparmaceae</taxon>
        <taxon>Tetraparma</taxon>
    </lineage>
</organism>
<keyword evidence="1" id="KW-0653">Protein transport</keyword>
<feature type="non-terminal residue" evidence="3">
    <location>
        <position position="1"/>
    </location>
</feature>
<sequence>YPVKLTDASWIWTEPHSMRLKVKLTVQKEVQSGLILQQSFVTTYVVRNQQCPSCLANFTQGAWVHLVQVRQKVGHKRTFLYLEQVILKKGAARGALSIEVFRDGMDFYFGERNKGERFIDFLESEVPLKTKRTKKLIGTDTK</sequence>
<comment type="similarity">
    <text evidence="1">Belongs to the NMD3 family.</text>
</comment>
<dbReference type="Pfam" id="PF04981">
    <property type="entry name" value="NMD3"/>
    <property type="match status" value="1"/>
</dbReference>
<dbReference type="InterPro" id="IPR007064">
    <property type="entry name" value="Nmd3_N"/>
</dbReference>
<comment type="function">
    <text evidence="1">Acts as an adapter for the XPO1/CRM1-mediated export of the 60S ribosomal subunit.</text>
</comment>
<reference evidence="3 4" key="1">
    <citation type="journal article" date="2023" name="Commun. Biol.">
        <title>Genome analysis of Parmales, the sister group of diatoms, reveals the evolutionary specialization of diatoms from phago-mixotrophs to photoautotrophs.</title>
        <authorList>
            <person name="Ban H."/>
            <person name="Sato S."/>
            <person name="Yoshikawa S."/>
            <person name="Yamada K."/>
            <person name="Nakamura Y."/>
            <person name="Ichinomiya M."/>
            <person name="Sato N."/>
            <person name="Blanc-Mathieu R."/>
            <person name="Endo H."/>
            <person name="Kuwata A."/>
            <person name="Ogata H."/>
        </authorList>
    </citation>
    <scope>NUCLEOTIDE SEQUENCE [LARGE SCALE GENOMIC DNA]</scope>
</reference>
<evidence type="ECO:0000256" key="1">
    <source>
        <dbReference type="RuleBase" id="RU364108"/>
    </source>
</evidence>
<comment type="subcellular location">
    <subcellularLocation>
        <location evidence="1">Cytoplasm</location>
    </subcellularLocation>
    <subcellularLocation>
        <location evidence="1">Nucleus</location>
    </subcellularLocation>
</comment>
<dbReference type="PANTHER" id="PTHR12746">
    <property type="entry name" value="NONSENSE-MEDIATED MRNA DECAY PROTEIN 3"/>
    <property type="match status" value="1"/>
</dbReference>
<evidence type="ECO:0000313" key="3">
    <source>
        <dbReference type="EMBL" id="GMI23628.1"/>
    </source>
</evidence>
<keyword evidence="4" id="KW-1185">Reference proteome</keyword>
<accession>A0ABQ6MC61</accession>
<gene>
    <name evidence="3" type="ORF">TeGR_g15097</name>
</gene>
<evidence type="ECO:0000313" key="4">
    <source>
        <dbReference type="Proteomes" id="UP001165060"/>
    </source>
</evidence>
<proteinExistence type="inferred from homology"/>
<dbReference type="PANTHER" id="PTHR12746:SF2">
    <property type="entry name" value="60S RIBOSOMAL EXPORT PROTEIN NMD3"/>
    <property type="match status" value="1"/>
</dbReference>
<keyword evidence="1" id="KW-0963">Cytoplasm</keyword>
<protein>
    <recommendedName>
        <fullName evidence="1">60S ribosomal export protein NMD3</fullName>
    </recommendedName>
</protein>
<keyword evidence="1" id="KW-0813">Transport</keyword>
<dbReference type="EMBL" id="BRYB01005366">
    <property type="protein sequence ID" value="GMI23628.1"/>
    <property type="molecule type" value="Genomic_DNA"/>
</dbReference>
<name>A0ABQ6MC61_9STRA</name>
<evidence type="ECO:0000259" key="2">
    <source>
        <dbReference type="Pfam" id="PF04981"/>
    </source>
</evidence>
<comment type="caution">
    <text evidence="3">The sequence shown here is derived from an EMBL/GenBank/DDBJ whole genome shotgun (WGS) entry which is preliminary data.</text>
</comment>
<keyword evidence="1" id="KW-0539">Nucleus</keyword>
<dbReference type="InterPro" id="IPR039768">
    <property type="entry name" value="Nmd3"/>
</dbReference>
<dbReference type="Proteomes" id="UP001165060">
    <property type="component" value="Unassembled WGS sequence"/>
</dbReference>
<feature type="domain" description="Nmd3 N-terminal" evidence="2">
    <location>
        <begin position="3"/>
        <end position="142"/>
    </location>
</feature>